<evidence type="ECO:0000313" key="2">
    <source>
        <dbReference type="Proteomes" id="UP000270299"/>
    </source>
</evidence>
<comment type="caution">
    <text evidence="1">The sequence shown here is derived from an EMBL/GenBank/DDBJ whole genome shotgun (WGS) entry which is preliminary data.</text>
</comment>
<organism evidence="1 2">
    <name type="scientific">Mycetocola manganoxydans</name>
    <dbReference type="NCBI Taxonomy" id="699879"/>
    <lineage>
        <taxon>Bacteria</taxon>
        <taxon>Bacillati</taxon>
        <taxon>Actinomycetota</taxon>
        <taxon>Actinomycetes</taxon>
        <taxon>Micrococcales</taxon>
        <taxon>Microbacteriaceae</taxon>
        <taxon>Mycetocola</taxon>
    </lineage>
</organism>
<dbReference type="Pfam" id="PF18986">
    <property type="entry name" value="DUF5719"/>
    <property type="match status" value="1"/>
</dbReference>
<dbReference type="Proteomes" id="UP000270299">
    <property type="component" value="Unassembled WGS sequence"/>
</dbReference>
<protein>
    <recommendedName>
        <fullName evidence="3">Large extracellular alpha-helical protein</fullName>
    </recommendedName>
</protein>
<dbReference type="AlphaFoldDB" id="A0A3L7A3K9"/>
<name>A0A3L7A3K9_9MICO</name>
<dbReference type="InterPro" id="IPR043777">
    <property type="entry name" value="DUF5719"/>
</dbReference>
<evidence type="ECO:0000313" key="1">
    <source>
        <dbReference type="EMBL" id="RLP73852.1"/>
    </source>
</evidence>
<accession>A0A3L7A3K9</accession>
<evidence type="ECO:0008006" key="3">
    <source>
        <dbReference type="Google" id="ProtNLM"/>
    </source>
</evidence>
<sequence>MVTGILGVALFAGAAFAVGQVELPVVAADVPRTSVTPTASDQTRLCPGPLLRQEIDASSGSFGAPAVTLAAPEGSEQTALSAPDNISGDQFGLPTVVTSSSADGEDAPLVAAAQSQSADLDDLTGFAATACGEVSADSWLVAGSTDVGRTSLLSLSNPTRADAVIDLSFFGETGEIEAPGAGGIIVQAGESRVFSVASFAPSIRNPVIRVRTTGGQVYATLQHSVVRGITPGGVELSAPTAPPAITQVLPGVVIPGTAPTTIGETYDDSIGALRLLVPGADAARVVITFASESGGTVPEPLDYAIEAGVVNEIPLSNLAAGSYSISMSSDVPIVAAARTTAAAGDSGDFAWFVASAPIDADLSLAVAQGQGSRLHLFNPTDSAIDVTLTGQNGAETGVAVPAGDGVVTPVRGGAAYTVSGAEGVHAQISFEGAGGFSAYGIQPANPLATPVTVYPR</sequence>
<proteinExistence type="predicted"/>
<dbReference type="EMBL" id="RCUV01000001">
    <property type="protein sequence ID" value="RLP73852.1"/>
    <property type="molecule type" value="Genomic_DNA"/>
</dbReference>
<gene>
    <name evidence="1" type="ORF">D9V29_00715</name>
</gene>
<keyword evidence="2" id="KW-1185">Reference proteome</keyword>
<reference evidence="1 2" key="1">
    <citation type="submission" date="2018-10" db="EMBL/GenBank/DDBJ databases">
        <authorList>
            <person name="Li J."/>
        </authorList>
    </citation>
    <scope>NUCLEOTIDE SEQUENCE [LARGE SCALE GENOMIC DNA]</scope>
    <source>
        <strain evidence="1 2">CCTCC AB209002</strain>
    </source>
</reference>